<dbReference type="KEGG" id="acan:ACA1_295660"/>
<dbReference type="AlphaFoldDB" id="L8HJU5"/>
<dbReference type="Proteomes" id="UP000011083">
    <property type="component" value="Unassembled WGS sequence"/>
</dbReference>
<dbReference type="InterPro" id="IPR001611">
    <property type="entry name" value="Leu-rich_rpt"/>
</dbReference>
<keyword evidence="3" id="KW-1185">Reference proteome</keyword>
<protein>
    <recommendedName>
        <fullName evidence="4">Leucine rich repeat domain containing protein</fullName>
    </recommendedName>
</protein>
<dbReference type="PROSITE" id="PS51450">
    <property type="entry name" value="LRR"/>
    <property type="match status" value="1"/>
</dbReference>
<sequence length="216" mass="24920">MHYNHLTTLPPEIGDFAHLEKLFLSHNALMSLEMVQGSTLTNELMKLLDPRSRTRQDEQGMLDPNTSSDSQEEEKKKKVVTVFGLAVPVDEGDMITSTAETSHGDPNQEVKKKEAVVYHWISDDEDGETTADDEEESDVEKAKWRRWEVKCARLERWIQRTGRRPTTMRGKALYEWMRYWRREPSWRNLSPARAAKLRALGLTPYNSRGTATKGND</sequence>
<dbReference type="EMBL" id="KB007805">
    <property type="protein sequence ID" value="ELR25480.1"/>
    <property type="molecule type" value="Genomic_DNA"/>
</dbReference>
<evidence type="ECO:0008006" key="4">
    <source>
        <dbReference type="Google" id="ProtNLM"/>
    </source>
</evidence>
<dbReference type="SUPFAM" id="SSF52075">
    <property type="entry name" value="Outer arm dynein light chain 1"/>
    <property type="match status" value="1"/>
</dbReference>
<evidence type="ECO:0000313" key="2">
    <source>
        <dbReference type="EMBL" id="ELR25480.1"/>
    </source>
</evidence>
<evidence type="ECO:0000256" key="1">
    <source>
        <dbReference type="SAM" id="MobiDB-lite"/>
    </source>
</evidence>
<feature type="region of interest" description="Disordered" evidence="1">
    <location>
        <begin position="51"/>
        <end position="77"/>
    </location>
</feature>
<gene>
    <name evidence="2" type="ORF">ACA1_295660</name>
</gene>
<evidence type="ECO:0000313" key="3">
    <source>
        <dbReference type="Proteomes" id="UP000011083"/>
    </source>
</evidence>
<name>L8HJU5_ACACF</name>
<dbReference type="VEuPathDB" id="AmoebaDB:ACA1_295660"/>
<dbReference type="GeneID" id="14926538"/>
<reference evidence="2 3" key="1">
    <citation type="journal article" date="2013" name="Genome Biol.">
        <title>Genome of Acanthamoeba castellanii highlights extensive lateral gene transfer and early evolution of tyrosine kinase signaling.</title>
        <authorList>
            <person name="Clarke M."/>
            <person name="Lohan A.J."/>
            <person name="Liu B."/>
            <person name="Lagkouvardos I."/>
            <person name="Roy S."/>
            <person name="Zafar N."/>
            <person name="Bertelli C."/>
            <person name="Schilde C."/>
            <person name="Kianianmomeni A."/>
            <person name="Burglin T.R."/>
            <person name="Frech C."/>
            <person name="Turcotte B."/>
            <person name="Kopec K.O."/>
            <person name="Synnott J.M."/>
            <person name="Choo C."/>
            <person name="Paponov I."/>
            <person name="Finkler A."/>
            <person name="Soon Heng Tan C."/>
            <person name="Hutchins A.P."/>
            <person name="Weinmeier T."/>
            <person name="Rattei T."/>
            <person name="Chu J.S."/>
            <person name="Gimenez G."/>
            <person name="Irimia M."/>
            <person name="Rigden D.J."/>
            <person name="Fitzpatrick D.A."/>
            <person name="Lorenzo-Morales J."/>
            <person name="Bateman A."/>
            <person name="Chiu C.H."/>
            <person name="Tang P."/>
            <person name="Hegemann P."/>
            <person name="Fromm H."/>
            <person name="Raoult D."/>
            <person name="Greub G."/>
            <person name="Miranda-Saavedra D."/>
            <person name="Chen N."/>
            <person name="Nash P."/>
            <person name="Ginger M.L."/>
            <person name="Horn M."/>
            <person name="Schaap P."/>
            <person name="Caler L."/>
            <person name="Loftus B."/>
        </authorList>
    </citation>
    <scope>NUCLEOTIDE SEQUENCE [LARGE SCALE GENOMIC DNA]</scope>
    <source>
        <strain evidence="2 3">Neff</strain>
    </source>
</reference>
<proteinExistence type="predicted"/>
<dbReference type="RefSeq" id="XP_004368235.1">
    <property type="nucleotide sequence ID" value="XM_004368178.1"/>
</dbReference>
<dbReference type="OrthoDB" id="2021138at2759"/>
<accession>L8HJU5</accession>
<organism evidence="2 3">
    <name type="scientific">Acanthamoeba castellanii (strain ATCC 30010 / Neff)</name>
    <dbReference type="NCBI Taxonomy" id="1257118"/>
    <lineage>
        <taxon>Eukaryota</taxon>
        <taxon>Amoebozoa</taxon>
        <taxon>Discosea</taxon>
        <taxon>Longamoebia</taxon>
        <taxon>Centramoebida</taxon>
        <taxon>Acanthamoebidae</taxon>
        <taxon>Acanthamoeba</taxon>
    </lineage>
</organism>